<dbReference type="HOGENOM" id="CLU_1775939_0_0_5"/>
<name>U4Q592_9HYPH</name>
<dbReference type="Proteomes" id="UP000016944">
    <property type="component" value="Plasmid IRBL74_p"/>
</dbReference>
<sequence length="146" mass="15675">MVCLGGRGPLDDAAAAMLAQVLKVQGAEVVVARHSDIATRRSRDLMPKEADAIVVCLLNEDSVKHAGLLVRRFKRIYTGSRVGAVLLSDGPEPRALPPMGDADFIASTLTRATREALRGDAPTTPVVPRKIHIRRRSTTKGATDQV</sequence>
<keyword evidence="1" id="KW-0614">Plasmid</keyword>
<evidence type="ECO:0000313" key="1">
    <source>
        <dbReference type="EMBL" id="CDI12388.1"/>
    </source>
</evidence>
<geneLocation type="plasmid" evidence="1 2">
    <name>IRBL74_p</name>
</geneLocation>
<protein>
    <submittedName>
        <fullName evidence="1">Uncharacterized protein</fullName>
    </submittedName>
</protein>
<reference evidence="1 2" key="1">
    <citation type="journal article" date="2013" name="Genome Announc.">
        <title>Complete Genome Sequence of the Sesbania Symbiont and Rice Growth-Promoting Endophyte Rhizobium sp. Strain IRBG74.</title>
        <authorList>
            <person name="Crook M.B."/>
            <person name="Mitra S."/>
            <person name="Ane J.M."/>
            <person name="Sadowsky M.J."/>
            <person name="Gyaneshwar P."/>
        </authorList>
    </citation>
    <scope>NUCLEOTIDE SEQUENCE [LARGE SCALE GENOMIC DNA]</scope>
    <source>
        <strain evidence="1 2">IRBG74</strain>
        <plasmid evidence="2">IRBL74_p</plasmid>
    </source>
</reference>
<dbReference type="AlphaFoldDB" id="U4Q592"/>
<accession>U4Q592</accession>
<gene>
    <name evidence="1" type="ORF">BN877_p0674</name>
</gene>
<organism evidence="1 2">
    <name type="scientific">Agrobacterium pusense</name>
    <dbReference type="NCBI Taxonomy" id="648995"/>
    <lineage>
        <taxon>Bacteria</taxon>
        <taxon>Pseudomonadati</taxon>
        <taxon>Pseudomonadota</taxon>
        <taxon>Alphaproteobacteria</taxon>
        <taxon>Hyphomicrobiales</taxon>
        <taxon>Rhizobiaceae</taxon>
        <taxon>Rhizobium/Agrobacterium group</taxon>
        <taxon>Agrobacterium</taxon>
    </lineage>
</organism>
<dbReference type="EMBL" id="HG518324">
    <property type="protein sequence ID" value="CDI12388.1"/>
    <property type="molecule type" value="Genomic_DNA"/>
</dbReference>
<proteinExistence type="predicted"/>
<evidence type="ECO:0000313" key="2">
    <source>
        <dbReference type="Proteomes" id="UP000016944"/>
    </source>
</evidence>
<dbReference type="KEGG" id="rir:BN877_p0674"/>